<keyword evidence="1" id="KW-0472">Membrane</keyword>
<sequence length="307" mass="34448">MELLKKISFFVFTIFIFVLFAWALFIPKEEITKKITEAAKKQNTISDLSFRGVTVQEVVEGIKYWEIKAKTSELNQGSNLAILREAEGTFFEKGSPTLKFISPEIVWKIDKKEIEIKSPFGFDPGSEAKVRSILKDPQKNIFFLPAANGKGSYFRAEKLDWKLKDKKISCDGNIWIKRGKIIGKAENLKSDVTLSKVLLGGNPFIMTSSDNPATIEAMFFEVDNKNDLIVARGDVTITSNDRKATGELGTYHIKKDTISLSGNTRLEEKGNSLTGEKIVYLVKKNSFTISGKSRAVISEEKLKEGEQ</sequence>
<dbReference type="EMBL" id="MEUJ01000004">
    <property type="protein sequence ID" value="OGC40127.1"/>
    <property type="molecule type" value="Genomic_DNA"/>
</dbReference>
<dbReference type="GO" id="GO:0005886">
    <property type="term" value="C:plasma membrane"/>
    <property type="evidence" value="ECO:0007669"/>
    <property type="project" value="TreeGrafter"/>
</dbReference>
<dbReference type="AlphaFoldDB" id="A0A1F4U5H6"/>
<dbReference type="Gene3D" id="2.60.450.10">
    <property type="entry name" value="Lipopolysaccharide (LPS) transport protein A like domain"/>
    <property type="match status" value="1"/>
</dbReference>
<dbReference type="Pfam" id="PF03968">
    <property type="entry name" value="LptD_N"/>
    <property type="match status" value="1"/>
</dbReference>
<evidence type="ECO:0000313" key="4">
    <source>
        <dbReference type="Proteomes" id="UP000179242"/>
    </source>
</evidence>
<proteinExistence type="predicted"/>
<dbReference type="PANTHER" id="PTHR37481">
    <property type="entry name" value="LIPOPOLYSACCHARIDE EXPORT SYSTEM PROTEIN LPTC"/>
    <property type="match status" value="1"/>
</dbReference>
<dbReference type="PANTHER" id="PTHR37481:SF1">
    <property type="entry name" value="LIPOPOLYSACCHARIDE EXPORT SYSTEM PROTEIN LPTC"/>
    <property type="match status" value="1"/>
</dbReference>
<gene>
    <name evidence="3" type="ORF">A2438_02415</name>
</gene>
<name>A0A1F4U5H6_UNCSA</name>
<evidence type="ECO:0000313" key="3">
    <source>
        <dbReference type="EMBL" id="OGC40127.1"/>
    </source>
</evidence>
<evidence type="ECO:0000256" key="1">
    <source>
        <dbReference type="SAM" id="Phobius"/>
    </source>
</evidence>
<keyword evidence="1" id="KW-0812">Transmembrane</keyword>
<accession>A0A1F4U5H6</accession>
<dbReference type="InterPro" id="IPR052363">
    <property type="entry name" value="LPS_export_LptC"/>
</dbReference>
<protein>
    <recommendedName>
        <fullName evidence="2">Organic solvent tolerance-like N-terminal domain-containing protein</fullName>
    </recommendedName>
</protein>
<feature type="domain" description="Organic solvent tolerance-like N-terminal" evidence="2">
    <location>
        <begin position="156"/>
        <end position="285"/>
    </location>
</feature>
<dbReference type="Proteomes" id="UP000179242">
    <property type="component" value="Unassembled WGS sequence"/>
</dbReference>
<dbReference type="GO" id="GO:0017089">
    <property type="term" value="F:glycolipid transfer activity"/>
    <property type="evidence" value="ECO:0007669"/>
    <property type="project" value="TreeGrafter"/>
</dbReference>
<dbReference type="GO" id="GO:0015920">
    <property type="term" value="P:lipopolysaccharide transport"/>
    <property type="evidence" value="ECO:0007669"/>
    <property type="project" value="TreeGrafter"/>
</dbReference>
<organism evidence="3 4">
    <name type="scientific">candidate division WOR-1 bacterium RIFOXYC2_FULL_46_14</name>
    <dbReference type="NCBI Taxonomy" id="1802587"/>
    <lineage>
        <taxon>Bacteria</taxon>
        <taxon>Bacillati</taxon>
        <taxon>Saganbacteria</taxon>
    </lineage>
</organism>
<feature type="transmembrane region" description="Helical" evidence="1">
    <location>
        <begin position="7"/>
        <end position="25"/>
    </location>
</feature>
<comment type="caution">
    <text evidence="3">The sequence shown here is derived from an EMBL/GenBank/DDBJ whole genome shotgun (WGS) entry which is preliminary data.</text>
</comment>
<dbReference type="GO" id="GO:0030288">
    <property type="term" value="C:outer membrane-bounded periplasmic space"/>
    <property type="evidence" value="ECO:0007669"/>
    <property type="project" value="TreeGrafter"/>
</dbReference>
<reference evidence="3 4" key="1">
    <citation type="journal article" date="2016" name="Nat. Commun.">
        <title>Thousands of microbial genomes shed light on interconnected biogeochemical processes in an aquifer system.</title>
        <authorList>
            <person name="Anantharaman K."/>
            <person name="Brown C.T."/>
            <person name="Hug L.A."/>
            <person name="Sharon I."/>
            <person name="Castelle C.J."/>
            <person name="Probst A.J."/>
            <person name="Thomas B.C."/>
            <person name="Singh A."/>
            <person name="Wilkins M.J."/>
            <person name="Karaoz U."/>
            <person name="Brodie E.L."/>
            <person name="Williams K.H."/>
            <person name="Hubbard S.S."/>
            <person name="Banfield J.F."/>
        </authorList>
    </citation>
    <scope>NUCLEOTIDE SEQUENCE [LARGE SCALE GENOMIC DNA]</scope>
</reference>
<keyword evidence="1" id="KW-1133">Transmembrane helix</keyword>
<evidence type="ECO:0000259" key="2">
    <source>
        <dbReference type="Pfam" id="PF03968"/>
    </source>
</evidence>
<dbReference type="InterPro" id="IPR005653">
    <property type="entry name" value="OstA-like_N"/>
</dbReference>